<keyword evidence="1" id="KW-0812">Transmembrane</keyword>
<reference evidence="3 4" key="1">
    <citation type="submission" date="2019-01" db="EMBL/GenBank/DDBJ databases">
        <title>Novel species of Nocardioides.</title>
        <authorList>
            <person name="Liu Q."/>
            <person name="X Y.-H."/>
        </authorList>
    </citation>
    <scope>NUCLEOTIDE SEQUENCE [LARGE SCALE GENOMIC DNA]</scope>
    <source>
        <strain evidence="3 4">HLT2-9</strain>
    </source>
</reference>
<feature type="transmembrane region" description="Helical" evidence="1">
    <location>
        <begin position="84"/>
        <end position="102"/>
    </location>
</feature>
<evidence type="ECO:0000256" key="2">
    <source>
        <dbReference type="SAM" id="SignalP"/>
    </source>
</evidence>
<accession>A0A4Q2T7H7</accession>
<dbReference type="AlphaFoldDB" id="A0A4Q2T7H7"/>
<gene>
    <name evidence="3" type="ORF">EUA94_01065</name>
</gene>
<keyword evidence="2" id="KW-0732">Signal</keyword>
<name>A0A4Q2T7H7_9ACTN</name>
<proteinExistence type="predicted"/>
<dbReference type="RefSeq" id="WP_129423823.1">
    <property type="nucleotide sequence ID" value="NZ_SDWV01000001.1"/>
</dbReference>
<dbReference type="OrthoDB" id="3791001at2"/>
<protein>
    <submittedName>
        <fullName evidence="3">Uncharacterized protein</fullName>
    </submittedName>
</protein>
<comment type="caution">
    <text evidence="3">The sequence shown here is derived from an EMBL/GenBank/DDBJ whole genome shotgun (WGS) entry which is preliminary data.</text>
</comment>
<evidence type="ECO:0000313" key="3">
    <source>
        <dbReference type="EMBL" id="RYC14742.1"/>
    </source>
</evidence>
<organism evidence="3 4">
    <name type="scientific">Nocardioides zhouii</name>
    <dbReference type="NCBI Taxonomy" id="1168729"/>
    <lineage>
        <taxon>Bacteria</taxon>
        <taxon>Bacillati</taxon>
        <taxon>Actinomycetota</taxon>
        <taxon>Actinomycetes</taxon>
        <taxon>Propionibacteriales</taxon>
        <taxon>Nocardioidaceae</taxon>
        <taxon>Nocardioides</taxon>
    </lineage>
</organism>
<dbReference type="EMBL" id="SDWV01000001">
    <property type="protein sequence ID" value="RYC14742.1"/>
    <property type="molecule type" value="Genomic_DNA"/>
</dbReference>
<keyword evidence="4" id="KW-1185">Reference proteome</keyword>
<feature type="chain" id="PRO_5039518883" evidence="2">
    <location>
        <begin position="21"/>
        <end position="120"/>
    </location>
</feature>
<feature type="signal peptide" evidence="2">
    <location>
        <begin position="1"/>
        <end position="20"/>
    </location>
</feature>
<keyword evidence="1" id="KW-1133">Transmembrane helix</keyword>
<evidence type="ECO:0000256" key="1">
    <source>
        <dbReference type="SAM" id="Phobius"/>
    </source>
</evidence>
<keyword evidence="1" id="KW-0472">Membrane</keyword>
<evidence type="ECO:0000313" key="4">
    <source>
        <dbReference type="Proteomes" id="UP000291101"/>
    </source>
</evidence>
<sequence length="120" mass="12449">MDRARAALAAGILIVLAAFAYGTEVSSSTTVDGVRADCGSAISASWLVSGTGDEAFDVVGSETRADERRHAACGAVVQRARTGVLATMAAGALLALVGWSSYQQPRERPRSPRPQVASDR</sequence>
<dbReference type="Proteomes" id="UP000291101">
    <property type="component" value="Unassembled WGS sequence"/>
</dbReference>